<proteinExistence type="predicted"/>
<dbReference type="Proteomes" id="UP000616151">
    <property type="component" value="Unassembled WGS sequence"/>
</dbReference>
<accession>A0ACC5QXJ7</accession>
<keyword evidence="2" id="KW-1185">Reference proteome</keyword>
<comment type="caution">
    <text evidence="1">The sequence shown here is derived from an EMBL/GenBank/DDBJ whole genome shotgun (WGS) entry which is preliminary data.</text>
</comment>
<evidence type="ECO:0000313" key="1">
    <source>
        <dbReference type="EMBL" id="MBK1865111.1"/>
    </source>
</evidence>
<sequence>MSGLVPHLPQSSAKAPARGALDGADKRSPSWARGLGDCFRPRAELTAASRWTLSLLGVGLFFGAWLIATEGGLIQPFFLPSPIAVLSRLVAMITQEGFLVDIWASTFRVMSGFFLAAALAIPVGVLVGNFAAFRALIEPLLSTARYLPASAFVPLMIIWLGINEEQKISVIFIGTFFPLALLIADISASVSKDMLNSAYTLGASSRQLFFRVLIPACIPAIVDALRVTVGIAWTYVIVAELVGADRGMGIAILQAQRFLLTDQVIAGIVCVGILGVLTDFAFRFAHRKLFPYMY</sequence>
<protein>
    <submittedName>
        <fullName evidence="1">ABC transporter permease</fullName>
    </submittedName>
</protein>
<dbReference type="EMBL" id="JAENHL010000004">
    <property type="protein sequence ID" value="MBK1865111.1"/>
    <property type="molecule type" value="Genomic_DNA"/>
</dbReference>
<evidence type="ECO:0000313" key="2">
    <source>
        <dbReference type="Proteomes" id="UP000616151"/>
    </source>
</evidence>
<organism evidence="1 2">
    <name type="scientific">Taklimakanibacter albus</name>
    <dbReference type="NCBI Taxonomy" id="2800327"/>
    <lineage>
        <taxon>Bacteria</taxon>
        <taxon>Pseudomonadati</taxon>
        <taxon>Pseudomonadota</taxon>
        <taxon>Alphaproteobacteria</taxon>
        <taxon>Hyphomicrobiales</taxon>
        <taxon>Aestuariivirgaceae</taxon>
        <taxon>Taklimakanibacter</taxon>
    </lineage>
</organism>
<reference evidence="1" key="1">
    <citation type="submission" date="2021-01" db="EMBL/GenBank/DDBJ databases">
        <authorList>
            <person name="Sun Q."/>
        </authorList>
    </citation>
    <scope>NUCLEOTIDE SEQUENCE</scope>
    <source>
        <strain evidence="1">YIM B02566</strain>
    </source>
</reference>
<name>A0ACC5QXJ7_9HYPH</name>
<gene>
    <name evidence="1" type="ORF">JHL16_02010</name>
</gene>